<dbReference type="Pfam" id="PF10367">
    <property type="entry name" value="zf-Vps39_C"/>
    <property type="match status" value="1"/>
</dbReference>
<sequence>MALVNENIDNYPEALRIWNSLRAIKGSNLQEGCERTVSILKKKKDLATIKQYGRWVLEESPTIGMSLFTLDPKTGEAPVDMNPDEVIEYLQSLDKGTLHKDDPSSFPYLEYYFEYLINNQNPPDSYFTQLGQLYIDRLFRLQPPTFQQPTEANRERVKEYRAKLQKFLETKKQYDSQKLLDQIQNCKYMLEEQIILLIKASRHREAIKKYVDANEFEKAEDFCINKDKSLGLITTLLSIYFQQYDELMAQSKMQFESGDISKSAQAKDRAQKYEWRALNLMRNQKAKTQLDPVTVLSLIPDDWDIITQERNLISLLSSIFDQTLTVEENIEISKNLSKMERQTKQSELIEIKSAYIVIGEDSTCKVCKRKLKPNNIKVYPNGGVYHSQCAKETSEDPITRQRFDNDITSGFKTSI</sequence>
<comment type="caution">
    <text evidence="2">The sequence shown here is derived from an EMBL/GenBank/DDBJ whole genome shotgun (WGS) entry which is preliminary data.</text>
</comment>
<dbReference type="Proteomes" id="UP000785679">
    <property type="component" value="Unassembled WGS sequence"/>
</dbReference>
<dbReference type="GO" id="GO:0034058">
    <property type="term" value="P:endosomal vesicle fusion"/>
    <property type="evidence" value="ECO:0007669"/>
    <property type="project" value="TreeGrafter"/>
</dbReference>
<keyword evidence="3" id="KW-1185">Reference proteome</keyword>
<dbReference type="GO" id="GO:0005737">
    <property type="term" value="C:cytoplasm"/>
    <property type="evidence" value="ECO:0007669"/>
    <property type="project" value="TreeGrafter"/>
</dbReference>
<feature type="domain" description="Vacuolar sorting protein 39/Transforming growth factor beta receptor-associated zinc finger" evidence="1">
    <location>
        <begin position="355"/>
        <end position="392"/>
    </location>
</feature>
<accession>A0A8J8NZP2</accession>
<dbReference type="EMBL" id="RRYP01002482">
    <property type="protein sequence ID" value="TNV84721.1"/>
    <property type="molecule type" value="Genomic_DNA"/>
</dbReference>
<organism evidence="2 3">
    <name type="scientific">Halteria grandinella</name>
    <dbReference type="NCBI Taxonomy" id="5974"/>
    <lineage>
        <taxon>Eukaryota</taxon>
        <taxon>Sar</taxon>
        <taxon>Alveolata</taxon>
        <taxon>Ciliophora</taxon>
        <taxon>Intramacronucleata</taxon>
        <taxon>Spirotrichea</taxon>
        <taxon>Stichotrichia</taxon>
        <taxon>Sporadotrichida</taxon>
        <taxon>Halteriidae</taxon>
        <taxon>Halteria</taxon>
    </lineage>
</organism>
<evidence type="ECO:0000313" key="3">
    <source>
        <dbReference type="Proteomes" id="UP000785679"/>
    </source>
</evidence>
<gene>
    <name evidence="2" type="ORF">FGO68_gene16389</name>
</gene>
<dbReference type="PANTHER" id="PTHR12894">
    <property type="entry name" value="CNH DOMAIN CONTAINING"/>
    <property type="match status" value="1"/>
</dbReference>
<evidence type="ECO:0000259" key="1">
    <source>
        <dbReference type="Pfam" id="PF10367"/>
    </source>
</evidence>
<dbReference type="OrthoDB" id="5325112at2759"/>
<name>A0A8J8NZP2_HALGN</name>
<dbReference type="GO" id="GO:0016020">
    <property type="term" value="C:membrane"/>
    <property type="evidence" value="ECO:0007669"/>
    <property type="project" value="TreeGrafter"/>
</dbReference>
<proteinExistence type="predicted"/>
<dbReference type="GO" id="GO:0006914">
    <property type="term" value="P:autophagy"/>
    <property type="evidence" value="ECO:0007669"/>
    <property type="project" value="TreeGrafter"/>
</dbReference>
<dbReference type="InterPro" id="IPR032914">
    <property type="entry name" value="Vam6/VPS39/TRAP1"/>
</dbReference>
<dbReference type="PANTHER" id="PTHR12894:SF27">
    <property type="entry name" value="TRANSFORMING GROWTH FACTOR-BETA RECEPTOR-ASSOCIATED PROTEIN 1"/>
    <property type="match status" value="1"/>
</dbReference>
<dbReference type="AlphaFoldDB" id="A0A8J8NZP2"/>
<protein>
    <recommendedName>
        <fullName evidence="1">Vacuolar sorting protein 39/Transforming growth factor beta receptor-associated zinc finger domain-containing protein</fullName>
    </recommendedName>
</protein>
<evidence type="ECO:0000313" key="2">
    <source>
        <dbReference type="EMBL" id="TNV84721.1"/>
    </source>
</evidence>
<dbReference type="InterPro" id="IPR019453">
    <property type="entry name" value="VPS39/TGFA1_Znf"/>
</dbReference>
<reference evidence="2" key="1">
    <citation type="submission" date="2019-06" db="EMBL/GenBank/DDBJ databases">
        <authorList>
            <person name="Zheng W."/>
        </authorList>
    </citation>
    <scope>NUCLEOTIDE SEQUENCE</scope>
    <source>
        <strain evidence="2">QDHG01</strain>
    </source>
</reference>